<keyword evidence="2" id="KW-1185">Reference proteome</keyword>
<comment type="caution">
    <text evidence="1">The sequence shown here is derived from an EMBL/GenBank/DDBJ whole genome shotgun (WGS) entry which is preliminary data.</text>
</comment>
<reference evidence="1 2" key="1">
    <citation type="journal article" date="2022" name="Front. Cell. Infect. Microbiol.">
        <title>The Genomes of Two Strains of Taenia crassiceps the Animal Model for the Study of Human Cysticercosis.</title>
        <authorList>
            <person name="Bobes R.J."/>
            <person name="Estrada K."/>
            <person name="Rios-Valencia D.G."/>
            <person name="Calderon-Gallegos A."/>
            <person name="de la Torre P."/>
            <person name="Carrero J.C."/>
            <person name="Sanchez-Flores A."/>
            <person name="Laclette J.P."/>
        </authorList>
    </citation>
    <scope>NUCLEOTIDE SEQUENCE [LARGE SCALE GENOMIC DNA]</scope>
    <source>
        <strain evidence="1">WFUcys</strain>
    </source>
</reference>
<proteinExistence type="predicted"/>
<gene>
    <name evidence="1" type="ORF">TcWFU_007443</name>
</gene>
<sequence length="655" mass="73165">MASHALRFLLFGNAKQHQRFEDDDLITLNSVSPLQHCHESVENCCNVDAENIYLAYKFADDISAMSKIGFIRSKLDSFFPIFIKPFIQSLEIYLSDVFTSGIQSHLPPHQIATSVSKLYSSILSMISMPERMNYLQASIKNVLLELKLISATHLTMLNPELQHCLSNDAEILNLLEIVNPNAIDISAYKIQDDVKNNLVKYLDHFSFFIELLSTIKQQKLSESCAAGFEQLFFCRLCQSRNNSAQSYNHEVPQVISLIGSPCPYRCLNVIRGCYASLTGILPQLSQLSKDFIDLSHLLAQITSKPPDTGGAFLHNHFLDELHAWSKKLERLPPSQWASIREKVKQRCIGNPLVEVIDPSSFEWKVEVAEFLWPATERALRASSTTPSTKNANCTAANMWPLLPPWRLESNGSGGGIGNDLRSEQQRSYLRMEQLIEQFMVPERLFGEHLGQPCLLGSKQNCWNGHKFEDEDEWLADFTSSGQLKNPAVKVTPAESDAAVARLGPKITARSQAIRALVHKIRRRSSGEIVDEGLPPPLPHTPGEEEEQSFNFHSLGPVVDIDEETALPANYNEMEESSGLPFNYVDEWNSLLPPQGPPKAEGDYNFGGTDGRSKVIADLEEELYVTAIPTTAGCRSGQPAAWLTLILALVTGRILL</sequence>
<protein>
    <submittedName>
        <fullName evidence="1">Uncharacterized protein</fullName>
    </submittedName>
</protein>
<accession>A0ABR4Q6L8</accession>
<organism evidence="1 2">
    <name type="scientific">Taenia crassiceps</name>
    <dbReference type="NCBI Taxonomy" id="6207"/>
    <lineage>
        <taxon>Eukaryota</taxon>
        <taxon>Metazoa</taxon>
        <taxon>Spiralia</taxon>
        <taxon>Lophotrochozoa</taxon>
        <taxon>Platyhelminthes</taxon>
        <taxon>Cestoda</taxon>
        <taxon>Eucestoda</taxon>
        <taxon>Cyclophyllidea</taxon>
        <taxon>Taeniidae</taxon>
        <taxon>Taenia</taxon>
    </lineage>
</organism>
<evidence type="ECO:0000313" key="2">
    <source>
        <dbReference type="Proteomes" id="UP001651158"/>
    </source>
</evidence>
<dbReference type="EMBL" id="JAKROA010000009">
    <property type="protein sequence ID" value="KAL5105260.1"/>
    <property type="molecule type" value="Genomic_DNA"/>
</dbReference>
<dbReference type="Proteomes" id="UP001651158">
    <property type="component" value="Unassembled WGS sequence"/>
</dbReference>
<evidence type="ECO:0000313" key="1">
    <source>
        <dbReference type="EMBL" id="KAL5105260.1"/>
    </source>
</evidence>
<name>A0ABR4Q6L8_9CEST</name>